<evidence type="ECO:0000313" key="2">
    <source>
        <dbReference type="Proteomes" id="UP000799755"/>
    </source>
</evidence>
<accession>A0ACB6R1R4</accession>
<keyword evidence="2" id="KW-1185">Reference proteome</keyword>
<sequence>RKYNEATNPLIEVMKRSEKEVGKDHPNTLASVSNLAGVGAVISGEVQSCKINEPASARGETEGAGERTP</sequence>
<evidence type="ECO:0000313" key="1">
    <source>
        <dbReference type="EMBL" id="KAF2472386.1"/>
    </source>
</evidence>
<proteinExistence type="predicted"/>
<feature type="non-terminal residue" evidence="1">
    <location>
        <position position="1"/>
    </location>
</feature>
<reference evidence="1" key="1">
    <citation type="journal article" date="2020" name="Stud. Mycol.">
        <title>101 Dothideomycetes genomes: a test case for predicting lifestyles and emergence of pathogens.</title>
        <authorList>
            <person name="Haridas S."/>
            <person name="Albert R."/>
            <person name="Binder M."/>
            <person name="Bloem J."/>
            <person name="Labutti K."/>
            <person name="Salamov A."/>
            <person name="Andreopoulos B."/>
            <person name="Baker S."/>
            <person name="Barry K."/>
            <person name="Bills G."/>
            <person name="Bluhm B."/>
            <person name="Cannon C."/>
            <person name="Castanera R."/>
            <person name="Culley D."/>
            <person name="Daum C."/>
            <person name="Ezra D."/>
            <person name="Gonzalez J."/>
            <person name="Henrissat B."/>
            <person name="Kuo A."/>
            <person name="Liang C."/>
            <person name="Lipzen A."/>
            <person name="Lutzoni F."/>
            <person name="Magnuson J."/>
            <person name="Mondo S."/>
            <person name="Nolan M."/>
            <person name="Ohm R."/>
            <person name="Pangilinan J."/>
            <person name="Park H.-J."/>
            <person name="Ramirez L."/>
            <person name="Alfaro M."/>
            <person name="Sun H."/>
            <person name="Tritt A."/>
            <person name="Yoshinaga Y."/>
            <person name="Zwiers L.-H."/>
            <person name="Turgeon B."/>
            <person name="Goodwin S."/>
            <person name="Spatafora J."/>
            <person name="Crous P."/>
            <person name="Grigoriev I."/>
        </authorList>
    </citation>
    <scope>NUCLEOTIDE SEQUENCE</scope>
    <source>
        <strain evidence="1">ATCC 200398</strain>
    </source>
</reference>
<organism evidence="1 2">
    <name type="scientific">Lindgomyces ingoldianus</name>
    <dbReference type="NCBI Taxonomy" id="673940"/>
    <lineage>
        <taxon>Eukaryota</taxon>
        <taxon>Fungi</taxon>
        <taxon>Dikarya</taxon>
        <taxon>Ascomycota</taxon>
        <taxon>Pezizomycotina</taxon>
        <taxon>Dothideomycetes</taxon>
        <taxon>Pleosporomycetidae</taxon>
        <taxon>Pleosporales</taxon>
        <taxon>Lindgomycetaceae</taxon>
        <taxon>Lindgomyces</taxon>
    </lineage>
</organism>
<dbReference type="Proteomes" id="UP000799755">
    <property type="component" value="Unassembled WGS sequence"/>
</dbReference>
<name>A0ACB6R1R4_9PLEO</name>
<comment type="caution">
    <text evidence="1">The sequence shown here is derived from an EMBL/GenBank/DDBJ whole genome shotgun (WGS) entry which is preliminary data.</text>
</comment>
<gene>
    <name evidence="1" type="ORF">BDR25DRAFT_220853</name>
</gene>
<protein>
    <submittedName>
        <fullName evidence="1">Uncharacterized protein</fullName>
    </submittedName>
</protein>
<dbReference type="EMBL" id="MU003502">
    <property type="protein sequence ID" value="KAF2472386.1"/>
    <property type="molecule type" value="Genomic_DNA"/>
</dbReference>